<dbReference type="Pfam" id="PF01595">
    <property type="entry name" value="CNNM"/>
    <property type="match status" value="1"/>
</dbReference>
<dbReference type="InterPro" id="IPR000644">
    <property type="entry name" value="CBS_dom"/>
</dbReference>
<keyword evidence="16" id="KW-1185">Reference proteome</keyword>
<feature type="transmembrane region" description="Helical" evidence="12">
    <location>
        <begin position="91"/>
        <end position="109"/>
    </location>
</feature>
<dbReference type="AlphaFoldDB" id="A0A1H0Q3A5"/>
<evidence type="ECO:0000256" key="8">
    <source>
        <dbReference type="ARBA" id="ARBA00023136"/>
    </source>
</evidence>
<dbReference type="GO" id="GO:0005886">
    <property type="term" value="C:plasma membrane"/>
    <property type="evidence" value="ECO:0007669"/>
    <property type="project" value="UniProtKB-SubCell"/>
</dbReference>
<evidence type="ECO:0000256" key="9">
    <source>
        <dbReference type="PROSITE-ProRule" id="PRU00703"/>
    </source>
</evidence>
<dbReference type="Proteomes" id="UP000199077">
    <property type="component" value="Chromosome I"/>
</dbReference>
<dbReference type="OrthoDB" id="110231at2"/>
<evidence type="ECO:0000256" key="3">
    <source>
        <dbReference type="ARBA" id="ARBA00022475"/>
    </source>
</evidence>
<dbReference type="SMART" id="SM01091">
    <property type="entry name" value="CorC_HlyC"/>
    <property type="match status" value="1"/>
</dbReference>
<evidence type="ECO:0000313" key="16">
    <source>
        <dbReference type="Proteomes" id="UP000199077"/>
    </source>
</evidence>
<feature type="compositionally biased region" description="Basic and acidic residues" evidence="11">
    <location>
        <begin position="427"/>
        <end position="440"/>
    </location>
</feature>
<keyword evidence="5" id="KW-0677">Repeat</keyword>
<accession>A0A1H0Q3A5</accession>
<dbReference type="CDD" id="cd04590">
    <property type="entry name" value="CBS_pair_CorC_HlyC_assoc"/>
    <property type="match status" value="1"/>
</dbReference>
<sequence length="440" mass="47247">MTGLVLAALVSVAAAFLLSAAEAALWRMSRVRAQELLDEKRAGANALSRIVADSAAYLSVTAFLRVVAESTTAVLITLGTIDLVDGFWKRLLIAIGVMALVSFVVVGVSPRTLGRQHSDSVALLASPLIVGLRTFLGPVARVLIALGNAVTPGRGYRDGPFQSESELRDLVDLAGESAVIEAEEREMIHSVFELGDTVAREVMVPRTDMVTIDGEKSLRSAMSLFLRSGFSRIPVVGDGSDDILGLLYFKDVVRRVNADADAAALPVTAQMRPMHYVPESKPVDDLLREMQRDQSHFCVVVDEYGGTAGLVTIEDIIEEIVGEIADEYDREAPGVEDLGDGTFRVPATMDIDDLADLFDVDIEEDEVDTVGGLIGKSIGRVPIVGSRCEVAGLALTAERMAGRRHRIASVIVERVAAADEDSDADDVERTTVEPEREGVS</sequence>
<evidence type="ECO:0000256" key="5">
    <source>
        <dbReference type="ARBA" id="ARBA00022737"/>
    </source>
</evidence>
<protein>
    <submittedName>
        <fullName evidence="15">Hemolysin, contains CBS domains</fullName>
    </submittedName>
</protein>
<evidence type="ECO:0000256" key="2">
    <source>
        <dbReference type="ARBA" id="ARBA00006337"/>
    </source>
</evidence>
<feature type="transmembrane region" description="Helical" evidence="12">
    <location>
        <begin position="55"/>
        <end position="79"/>
    </location>
</feature>
<dbReference type="Pfam" id="PF03471">
    <property type="entry name" value="CorC_HlyC"/>
    <property type="match status" value="1"/>
</dbReference>
<dbReference type="SUPFAM" id="SSF54631">
    <property type="entry name" value="CBS-domain pair"/>
    <property type="match status" value="1"/>
</dbReference>
<evidence type="ECO:0000256" key="10">
    <source>
        <dbReference type="PROSITE-ProRule" id="PRU01193"/>
    </source>
</evidence>
<dbReference type="Pfam" id="PF00571">
    <property type="entry name" value="CBS"/>
    <property type="match status" value="2"/>
</dbReference>
<keyword evidence="8 10" id="KW-0472">Membrane</keyword>
<dbReference type="GO" id="GO:0050660">
    <property type="term" value="F:flavin adenine dinucleotide binding"/>
    <property type="evidence" value="ECO:0007669"/>
    <property type="project" value="InterPro"/>
</dbReference>
<dbReference type="InterPro" id="IPR044751">
    <property type="entry name" value="Ion_transp-like_CBS"/>
</dbReference>
<dbReference type="PANTHER" id="PTHR22777">
    <property type="entry name" value="HEMOLYSIN-RELATED"/>
    <property type="match status" value="1"/>
</dbReference>
<evidence type="ECO:0000313" key="15">
    <source>
        <dbReference type="EMBL" id="SDP11863.1"/>
    </source>
</evidence>
<dbReference type="SMART" id="SM00116">
    <property type="entry name" value="CBS"/>
    <property type="match status" value="2"/>
</dbReference>
<reference evidence="16" key="1">
    <citation type="submission" date="2016-10" db="EMBL/GenBank/DDBJ databases">
        <authorList>
            <person name="Varghese N."/>
            <person name="Submissions S."/>
        </authorList>
    </citation>
    <scope>NUCLEOTIDE SEQUENCE [LARGE SCALE GENOMIC DNA]</scope>
    <source>
        <strain evidence="16">DSM 22329</strain>
    </source>
</reference>
<dbReference type="InterPro" id="IPR016169">
    <property type="entry name" value="FAD-bd_PCMH_sub2"/>
</dbReference>
<evidence type="ECO:0000256" key="6">
    <source>
        <dbReference type="ARBA" id="ARBA00022989"/>
    </source>
</evidence>
<dbReference type="PROSITE" id="PS51371">
    <property type="entry name" value="CBS"/>
    <property type="match status" value="2"/>
</dbReference>
<dbReference type="SUPFAM" id="SSF56176">
    <property type="entry name" value="FAD-binding/transporter-associated domain-like"/>
    <property type="match status" value="1"/>
</dbReference>
<dbReference type="STRING" id="443156.SAMN04489867_1467"/>
<evidence type="ECO:0000256" key="7">
    <source>
        <dbReference type="ARBA" id="ARBA00023122"/>
    </source>
</evidence>
<dbReference type="InterPro" id="IPR046342">
    <property type="entry name" value="CBS_dom_sf"/>
</dbReference>
<keyword evidence="3" id="KW-1003">Cell membrane</keyword>
<feature type="domain" description="CNNM transmembrane" evidence="14">
    <location>
        <begin position="1"/>
        <end position="184"/>
    </location>
</feature>
<proteinExistence type="inferred from homology"/>
<dbReference type="Gene3D" id="3.30.465.10">
    <property type="match status" value="1"/>
</dbReference>
<evidence type="ECO:0000256" key="12">
    <source>
        <dbReference type="SAM" id="Phobius"/>
    </source>
</evidence>
<dbReference type="FunFam" id="3.10.580.10:FF:000002">
    <property type="entry name" value="Magnesium/cobalt efflux protein CorC"/>
    <property type="match status" value="1"/>
</dbReference>
<feature type="transmembrane region" description="Helical" evidence="12">
    <location>
        <begin position="121"/>
        <end position="144"/>
    </location>
</feature>
<dbReference type="Gene3D" id="3.10.580.10">
    <property type="entry name" value="CBS-domain"/>
    <property type="match status" value="1"/>
</dbReference>
<keyword evidence="4 10" id="KW-0812">Transmembrane</keyword>
<name>A0A1H0Q3A5_9MICO</name>
<comment type="similarity">
    <text evidence="2">Belongs to the UPF0053 family.</text>
</comment>
<keyword evidence="6 10" id="KW-1133">Transmembrane helix</keyword>
<organism evidence="15 16">
    <name type="scientific">Pedococcus dokdonensis</name>
    <dbReference type="NCBI Taxonomy" id="443156"/>
    <lineage>
        <taxon>Bacteria</taxon>
        <taxon>Bacillati</taxon>
        <taxon>Actinomycetota</taxon>
        <taxon>Actinomycetes</taxon>
        <taxon>Micrococcales</taxon>
        <taxon>Intrasporangiaceae</taxon>
        <taxon>Pedococcus</taxon>
    </lineage>
</organism>
<feature type="domain" description="CBS" evidence="13">
    <location>
        <begin position="270"/>
        <end position="327"/>
    </location>
</feature>
<feature type="domain" description="CBS" evidence="13">
    <location>
        <begin position="203"/>
        <end position="262"/>
    </location>
</feature>
<dbReference type="InterPro" id="IPR036318">
    <property type="entry name" value="FAD-bd_PCMH-like_sf"/>
</dbReference>
<comment type="subcellular location">
    <subcellularLocation>
        <location evidence="1">Cell membrane</location>
        <topology evidence="1">Multi-pass membrane protein</topology>
    </subcellularLocation>
</comment>
<dbReference type="InterPro" id="IPR002550">
    <property type="entry name" value="CNNM"/>
</dbReference>
<dbReference type="PANTHER" id="PTHR22777:SF32">
    <property type="entry name" value="UPF0053 INNER MEMBRANE PROTEIN YFJD"/>
    <property type="match status" value="1"/>
</dbReference>
<feature type="region of interest" description="Disordered" evidence="11">
    <location>
        <begin position="418"/>
        <end position="440"/>
    </location>
</feature>
<evidence type="ECO:0000259" key="13">
    <source>
        <dbReference type="PROSITE" id="PS51371"/>
    </source>
</evidence>
<keyword evidence="7 9" id="KW-0129">CBS domain</keyword>
<dbReference type="InterPro" id="IPR005170">
    <property type="entry name" value="Transptr-assoc_dom"/>
</dbReference>
<evidence type="ECO:0000256" key="1">
    <source>
        <dbReference type="ARBA" id="ARBA00004651"/>
    </source>
</evidence>
<evidence type="ECO:0000256" key="11">
    <source>
        <dbReference type="SAM" id="MobiDB-lite"/>
    </source>
</evidence>
<gene>
    <name evidence="15" type="ORF">SAMN04489867_1467</name>
</gene>
<dbReference type="EMBL" id="LT629711">
    <property type="protein sequence ID" value="SDP11863.1"/>
    <property type="molecule type" value="Genomic_DNA"/>
</dbReference>
<evidence type="ECO:0000256" key="4">
    <source>
        <dbReference type="ARBA" id="ARBA00022692"/>
    </source>
</evidence>
<dbReference type="RefSeq" id="WP_091783485.1">
    <property type="nucleotide sequence ID" value="NZ_LT629711.1"/>
</dbReference>
<dbReference type="PROSITE" id="PS51846">
    <property type="entry name" value="CNNM"/>
    <property type="match status" value="1"/>
</dbReference>
<evidence type="ECO:0000259" key="14">
    <source>
        <dbReference type="PROSITE" id="PS51846"/>
    </source>
</evidence>